<sequence>MVGQTVIGGGRFQLFVAFMTFPHFSQRPPQFIDTLPHRGAMCGLTLTISSLAQSAEPSNAALVRSLHAANSARGPNSQGLYTRRLDTPAGDVLVSLSASVLGLRGEGVTAQPLVGKRGVLGWNGQVFDGLDIGPRDNDTRAIFEKLEAGESPAEVLQEIEGPFAFIYLSFETNVVHFALDPLSRRSLLIHVPEPGSSCQTLILTSSRSAEGRRQGVPMRALNGGEGGSVDLSKLSRGDCVGIDFEQAVHLVSQPVRTTCLDWESVRLTKQHRVATVNTSEAPSTSLGAEPALAECNTFVKNLLGSVRRRVENIPPPLPGTSTARVALLFSGGVDCTLLASLVHQCVPIDEPIELINVAFEGPQKEVHRSARQQPPKIATYNVPDRVSGREAVMELQASCPGRHFQFVEVNVTIEESRSHRQSIVDVMYPSNTGV</sequence>
<dbReference type="SUPFAM" id="SSF56235">
    <property type="entry name" value="N-terminal nucleophile aminohydrolases (Ntn hydrolases)"/>
    <property type="match status" value="1"/>
</dbReference>
<keyword evidence="3" id="KW-0315">Glutamine amidotransferase</keyword>
<dbReference type="InterPro" id="IPR014729">
    <property type="entry name" value="Rossmann-like_a/b/a_fold"/>
</dbReference>
<dbReference type="AlphaFoldDB" id="A0AAF1BF70"/>
<dbReference type="RefSeq" id="XP_062622979.1">
    <property type="nucleotide sequence ID" value="XM_062766995.1"/>
</dbReference>
<dbReference type="PANTHER" id="PTHR45937">
    <property type="entry name" value="ASPARAGINE SYNTHETASE DOMAIN-CONTAINING PROTEIN 1"/>
    <property type="match status" value="1"/>
</dbReference>
<dbReference type="SUPFAM" id="SSF52402">
    <property type="entry name" value="Adenine nucleotide alpha hydrolases-like"/>
    <property type="match status" value="1"/>
</dbReference>
<keyword evidence="5" id="KW-1185">Reference proteome</keyword>
<gene>
    <name evidence="4" type="primary">ASNSD1_0</name>
    <name evidence="4" type="ORF">LOC62_01G000559</name>
</gene>
<evidence type="ECO:0000313" key="4">
    <source>
        <dbReference type="EMBL" id="WOO76947.1"/>
    </source>
</evidence>
<dbReference type="GO" id="GO:0006529">
    <property type="term" value="P:asparagine biosynthetic process"/>
    <property type="evidence" value="ECO:0007669"/>
    <property type="project" value="UniProtKB-KW"/>
</dbReference>
<dbReference type="InterPro" id="IPR029055">
    <property type="entry name" value="Ntn_hydrolases_N"/>
</dbReference>
<dbReference type="InterPro" id="IPR051857">
    <property type="entry name" value="Asn_synthetase_domain"/>
</dbReference>
<reference evidence="4" key="1">
    <citation type="submission" date="2023-10" db="EMBL/GenBank/DDBJ databases">
        <authorList>
            <person name="Noh H."/>
        </authorList>
    </citation>
    <scope>NUCLEOTIDE SEQUENCE</scope>
    <source>
        <strain evidence="4">DUCC4014</strain>
    </source>
</reference>
<keyword evidence="2" id="KW-0061">Asparagine biosynthesis</keyword>
<evidence type="ECO:0000313" key="5">
    <source>
        <dbReference type="Proteomes" id="UP000827549"/>
    </source>
</evidence>
<organism evidence="4 5">
    <name type="scientific">Vanrija pseudolonga</name>
    <dbReference type="NCBI Taxonomy" id="143232"/>
    <lineage>
        <taxon>Eukaryota</taxon>
        <taxon>Fungi</taxon>
        <taxon>Dikarya</taxon>
        <taxon>Basidiomycota</taxon>
        <taxon>Agaricomycotina</taxon>
        <taxon>Tremellomycetes</taxon>
        <taxon>Trichosporonales</taxon>
        <taxon>Trichosporonaceae</taxon>
        <taxon>Vanrija</taxon>
    </lineage>
</organism>
<evidence type="ECO:0000256" key="2">
    <source>
        <dbReference type="ARBA" id="ARBA00022888"/>
    </source>
</evidence>
<evidence type="ECO:0000256" key="1">
    <source>
        <dbReference type="ARBA" id="ARBA00022605"/>
    </source>
</evidence>
<dbReference type="Gene3D" id="3.40.50.620">
    <property type="entry name" value="HUPs"/>
    <property type="match status" value="1"/>
</dbReference>
<keyword evidence="1" id="KW-0028">Amino-acid biosynthesis</keyword>
<accession>A0AAF1BF70</accession>
<name>A0AAF1BF70_9TREE</name>
<dbReference type="PANTHER" id="PTHR45937:SF1">
    <property type="entry name" value="ASPARAGINE SYNTHETASE DOMAIN-CONTAINING PROTEIN 1"/>
    <property type="match status" value="1"/>
</dbReference>
<dbReference type="EMBL" id="CP086714">
    <property type="protein sequence ID" value="WOO76947.1"/>
    <property type="molecule type" value="Genomic_DNA"/>
</dbReference>
<protein>
    <submittedName>
        <fullName evidence="4">Asparagine synthetase domain-containing protein 1</fullName>
    </submittedName>
</protein>
<proteinExistence type="predicted"/>
<dbReference type="GeneID" id="87803817"/>
<dbReference type="Gene3D" id="3.60.20.10">
    <property type="entry name" value="Glutamine Phosphoribosylpyrophosphate, subunit 1, domain 1"/>
    <property type="match status" value="1"/>
</dbReference>
<dbReference type="Proteomes" id="UP000827549">
    <property type="component" value="Chromosome 1"/>
</dbReference>
<evidence type="ECO:0000256" key="3">
    <source>
        <dbReference type="ARBA" id="ARBA00022962"/>
    </source>
</evidence>